<dbReference type="Gene3D" id="3.40.50.720">
    <property type="entry name" value="NAD(P)-binding Rossmann-like Domain"/>
    <property type="match status" value="1"/>
</dbReference>
<dbReference type="Pfam" id="PF01370">
    <property type="entry name" value="Epimerase"/>
    <property type="match status" value="1"/>
</dbReference>
<feature type="domain" description="NAD-dependent epimerase/dehydratase" evidence="1">
    <location>
        <begin position="3"/>
        <end position="74"/>
    </location>
</feature>
<reference evidence="3" key="2">
    <citation type="submission" date="2018-03" db="EMBL/GenBank/DDBJ databases">
        <authorList>
            <person name="Derbyshire K."/>
            <person name="Gray T.A."/>
            <person name="Champion M."/>
        </authorList>
    </citation>
    <scope>NUCLEOTIDE SEQUENCE [LARGE SCALE GENOMIC DNA]</scope>
    <source>
        <strain evidence="3">MKD8</strain>
    </source>
</reference>
<accession>A0A2U9PRS7</accession>
<dbReference type="GO" id="GO:0004029">
    <property type="term" value="F:aldehyde dehydrogenase (NAD+) activity"/>
    <property type="evidence" value="ECO:0007669"/>
    <property type="project" value="TreeGrafter"/>
</dbReference>
<dbReference type="CDD" id="cd05262">
    <property type="entry name" value="SDR_a7"/>
    <property type="match status" value="1"/>
</dbReference>
<dbReference type="PANTHER" id="PTHR48079">
    <property type="entry name" value="PROTEIN YEEZ"/>
    <property type="match status" value="1"/>
</dbReference>
<dbReference type="SUPFAM" id="SSF51735">
    <property type="entry name" value="NAD(P)-binding Rossmann-fold domains"/>
    <property type="match status" value="1"/>
</dbReference>
<dbReference type="InterPro" id="IPR051783">
    <property type="entry name" value="NAD(P)-dependent_oxidoreduct"/>
</dbReference>
<organism evidence="2 3">
    <name type="scientific">Mycolicibacterium smegmatis (strain MKD8)</name>
    <name type="common">Mycobacterium smegmatis</name>
    <dbReference type="NCBI Taxonomy" id="1214915"/>
    <lineage>
        <taxon>Bacteria</taxon>
        <taxon>Bacillati</taxon>
        <taxon>Actinomycetota</taxon>
        <taxon>Actinomycetes</taxon>
        <taxon>Mycobacteriales</taxon>
        <taxon>Mycobacteriaceae</taxon>
        <taxon>Mycolicibacterium</taxon>
    </lineage>
</organism>
<proteinExistence type="predicted"/>
<dbReference type="SMR" id="A0A2U9PRS7"/>
<dbReference type="AlphaFoldDB" id="A0A2U9PRS7"/>
<gene>
    <name evidence="2" type="ORF">D806_034720</name>
</gene>
<reference evidence="2 3" key="1">
    <citation type="journal article" date="2013" name="Genome Announc.">
        <title>Draft genome sequence of MKD8, a conjugal recipient Mycobacterium smegmatis strain.</title>
        <authorList>
            <person name="Gray T.A."/>
            <person name="Palumbo M.J."/>
            <person name="Derbyshire K.M."/>
        </authorList>
    </citation>
    <scope>NUCLEOTIDE SEQUENCE [LARGE SCALE GENOMIC DNA]</scope>
    <source>
        <strain evidence="2 3">MKD8</strain>
    </source>
</reference>
<protein>
    <submittedName>
        <fullName evidence="2">NAD-dependent epimerase/dehydratase</fullName>
    </submittedName>
</protein>
<evidence type="ECO:0000313" key="2">
    <source>
        <dbReference type="EMBL" id="AWT54444.1"/>
    </source>
</evidence>
<dbReference type="Proteomes" id="UP000011200">
    <property type="component" value="Chromosome"/>
</dbReference>
<dbReference type="GO" id="GO:0005737">
    <property type="term" value="C:cytoplasm"/>
    <property type="evidence" value="ECO:0007669"/>
    <property type="project" value="TreeGrafter"/>
</dbReference>
<dbReference type="InterPro" id="IPR036291">
    <property type="entry name" value="NAD(P)-bd_dom_sf"/>
</dbReference>
<name>A0A2U9PRS7_MYCSE</name>
<dbReference type="InterPro" id="IPR001509">
    <property type="entry name" value="Epimerase_deHydtase"/>
</dbReference>
<evidence type="ECO:0000259" key="1">
    <source>
        <dbReference type="Pfam" id="PF01370"/>
    </source>
</evidence>
<dbReference type="PANTHER" id="PTHR48079:SF6">
    <property type="entry name" value="NAD(P)-BINDING DOMAIN-CONTAINING PROTEIN-RELATED"/>
    <property type="match status" value="1"/>
</dbReference>
<dbReference type="EMBL" id="CP027541">
    <property type="protein sequence ID" value="AWT54444.1"/>
    <property type="molecule type" value="Genomic_DNA"/>
</dbReference>
<dbReference type="GeneID" id="93458232"/>
<evidence type="ECO:0000313" key="3">
    <source>
        <dbReference type="Proteomes" id="UP000011200"/>
    </source>
</evidence>
<sequence length="303" mass="31082">MRVFVTGASGFIGSAVADELIAAGHTVIGLARSDASAEALTRAGHEVHRGDLTDLDSLRAGAASADGVIHLAFVHDFENFAGAVQTDSAAIEALGETLAGSDRPLVVAAGVAGLPRGTTEDDAIPAGFPRLSETTALNQVSKGVRASVVRLPPSVHGRGDYGFVPRLISIARERGVSGYPGDGSNAWSAVHRVDAARVFRLALEDAPAGSRWHAVADEGIAVREIAETIGRGLGLPAVSVPPDQATAHFGWLGGFFAVDANLGSALTRQRLGWEPTGPGLLADLDAGHYFESAAGQGLETVTG</sequence>
<dbReference type="RefSeq" id="WP_003894915.1">
    <property type="nucleotide sequence ID" value="NZ_CP027541.1"/>
</dbReference>